<proteinExistence type="predicted"/>
<dbReference type="RefSeq" id="XP_021337556.1">
    <property type="nucleotide sequence ID" value="XM_021482974.1"/>
</dbReference>
<dbReference type="GO" id="GO:0006357">
    <property type="term" value="P:regulation of transcription by RNA polymerase II"/>
    <property type="evidence" value="ECO:0007669"/>
    <property type="project" value="InterPro"/>
</dbReference>
<evidence type="ECO:0000256" key="1">
    <source>
        <dbReference type="SAM" id="MobiDB-lite"/>
    </source>
</evidence>
<evidence type="ECO:0008006" key="4">
    <source>
        <dbReference type="Google" id="ProtNLM"/>
    </source>
</evidence>
<dbReference type="EMBL" id="FO082871">
    <property type="protein sequence ID" value="SIO73459.1"/>
    <property type="molecule type" value="Genomic_DNA"/>
</dbReference>
<keyword evidence="3" id="KW-1185">Reference proteome</keyword>
<reference evidence="2 3" key="1">
    <citation type="journal article" date="2012" name="Nucleic Acids Res.">
        <title>Sequencing of the smallest Apicomplexan genome from the human pathogen Babesia microti.</title>
        <authorList>
            <person name="Cornillot E."/>
            <person name="Hadj-Kaddour K."/>
            <person name="Dassouli A."/>
            <person name="Noel B."/>
            <person name="Ranwez V."/>
            <person name="Vacherie B."/>
            <person name="Augagneur Y."/>
            <person name="Bres V."/>
            <person name="Duclos A."/>
            <person name="Randazzo S."/>
            <person name="Carcy B."/>
            <person name="Debierre-Grockiego F."/>
            <person name="Delbecq S."/>
            <person name="Moubri-Menage K."/>
            <person name="Shams-Eldin H."/>
            <person name="Usmani-Brown S."/>
            <person name="Bringaud F."/>
            <person name="Wincker P."/>
            <person name="Vivares C.P."/>
            <person name="Schwarz R.T."/>
            <person name="Schetters T.P."/>
            <person name="Krause P.J."/>
            <person name="Gorenflot A."/>
            <person name="Berry V."/>
            <person name="Barbe V."/>
            <person name="Ben Mamoun C."/>
        </authorList>
    </citation>
    <scope>NUCLEOTIDE SEQUENCE [LARGE SCALE GENOMIC DNA]</scope>
    <source>
        <strain evidence="2 3">RI</strain>
    </source>
</reference>
<dbReference type="PANTHER" id="PTHR14898">
    <property type="entry name" value="ENHANCER OF POLYCOMB"/>
    <property type="match status" value="1"/>
</dbReference>
<dbReference type="GO" id="GO:0035267">
    <property type="term" value="C:NuA4 histone acetyltransferase complex"/>
    <property type="evidence" value="ECO:0007669"/>
    <property type="project" value="InterPro"/>
</dbReference>
<feature type="compositionally biased region" description="Polar residues" evidence="1">
    <location>
        <begin position="312"/>
        <end position="328"/>
    </location>
</feature>
<feature type="region of interest" description="Disordered" evidence="1">
    <location>
        <begin position="415"/>
        <end position="439"/>
    </location>
</feature>
<protein>
    <recommendedName>
        <fullName evidence="4">Enhancer of polycomb-like protein</fullName>
    </recommendedName>
</protein>
<sequence length="439" mass="51120">MAVNSKSKKNSRGVKPKTLDFNKKIQILRSPEDIASFAAEKKLTPEEISYMENVFKQSHQVVRESHKPHVIPVPPSIEEFDTILSKYKFTRPYEYIRYLQDRIRSPGIRLDDGSIVHYNILFEDEKFLENIKSKFAISDMDFYKLMDKFDKMTATGSCRNFTLDKAIKIAKEEGLHSNPFVARVVHSHWMKRRLELGRPIIRSLWPATSATDVSPLAVFRPRPKEKMMLRRPRRNGIETLHKLFRLIDGFRKVDKLLSKIRQRDEKKLMIAELRAVLFDQKRNEAIDETYVSPIWDNIRNNKLFKSSKRKSTQGTAQTTLNEHSNCSTDNSSHTNMLLVRRIGRGGRIWIDRKPIIINETNNLPIEPFPGSNSKTFQDLDNISLYCIFSLQRYRKKQVEISELVETISYNDDAGDSLDFGRSSLEDASNKRKKVKHPET</sequence>
<organism evidence="2 3">
    <name type="scientific">Babesia microti (strain RI)</name>
    <dbReference type="NCBI Taxonomy" id="1133968"/>
    <lineage>
        <taxon>Eukaryota</taxon>
        <taxon>Sar</taxon>
        <taxon>Alveolata</taxon>
        <taxon>Apicomplexa</taxon>
        <taxon>Aconoidasida</taxon>
        <taxon>Piroplasmida</taxon>
        <taxon>Babesiidae</taxon>
        <taxon>Babesia</taxon>
    </lineage>
</organism>
<reference evidence="2 3" key="2">
    <citation type="journal article" date="2013" name="PLoS ONE">
        <title>Whole genome mapping and re-organization of the nuclear and mitochondrial genomes of Babesia microti isolates.</title>
        <authorList>
            <person name="Cornillot E."/>
            <person name="Dassouli A."/>
            <person name="Garg A."/>
            <person name="Pachikara N."/>
            <person name="Randazzo S."/>
            <person name="Depoix D."/>
            <person name="Carcy B."/>
            <person name="Delbecq S."/>
            <person name="Frutos R."/>
            <person name="Silva J.C."/>
            <person name="Sutton R."/>
            <person name="Krause P.J."/>
            <person name="Mamoun C.B."/>
        </authorList>
    </citation>
    <scope>NUCLEOTIDE SEQUENCE [LARGE SCALE GENOMIC DNA]</scope>
    <source>
        <strain evidence="2 3">RI</strain>
    </source>
</reference>
<reference evidence="2 3" key="3">
    <citation type="journal article" date="2016" name="Sci. Rep.">
        <title>Genome-wide diversity and gene expression profiling of Babesia microti isolates identify polymorphic genes that mediate host-pathogen interactions.</title>
        <authorList>
            <person name="Silva J.C."/>
            <person name="Cornillot E."/>
            <person name="McCracken C."/>
            <person name="Usmani-Brown S."/>
            <person name="Dwivedi A."/>
            <person name="Ifeonu O.O."/>
            <person name="Crabtree J."/>
            <person name="Gotia H.T."/>
            <person name="Virji A.Z."/>
            <person name="Reynes C."/>
            <person name="Colinge J."/>
            <person name="Kumar V."/>
            <person name="Lawres L."/>
            <person name="Pazzi J.E."/>
            <person name="Pablo J.V."/>
            <person name="Hung C."/>
            <person name="Brancato J."/>
            <person name="Kumari P."/>
            <person name="Orvis J."/>
            <person name="Tretina K."/>
            <person name="Chibucos M."/>
            <person name="Ott S."/>
            <person name="Sadzewicz L."/>
            <person name="Sengamalay N."/>
            <person name="Shetty A.C."/>
            <person name="Su Q."/>
            <person name="Tallon L."/>
            <person name="Fraser C.M."/>
            <person name="Frutos R."/>
            <person name="Molina D.M."/>
            <person name="Krause P.J."/>
            <person name="Ben Mamoun C."/>
        </authorList>
    </citation>
    <scope>NUCLEOTIDE SEQUENCE [LARGE SCALE GENOMIC DNA]</scope>
    <source>
        <strain evidence="2 3">RI</strain>
    </source>
</reference>
<dbReference type="VEuPathDB" id="PiroplasmaDB:BMR1_01G03235"/>
<evidence type="ECO:0000313" key="2">
    <source>
        <dbReference type="EMBL" id="SIO73459.1"/>
    </source>
</evidence>
<accession>A0A1N6LX52</accession>
<dbReference type="GeneID" id="24423722"/>
<dbReference type="Proteomes" id="UP000002899">
    <property type="component" value="Chromosome I"/>
</dbReference>
<feature type="region of interest" description="Disordered" evidence="1">
    <location>
        <begin position="306"/>
        <end position="328"/>
    </location>
</feature>
<dbReference type="AlphaFoldDB" id="A0A1N6LX52"/>
<evidence type="ECO:0000313" key="3">
    <source>
        <dbReference type="Proteomes" id="UP000002899"/>
    </source>
</evidence>
<dbReference type="KEGG" id="bmic:BMR1_01G03235"/>
<name>A0A1N6LX52_BABMR</name>
<feature type="compositionally biased region" description="Basic residues" evidence="1">
    <location>
        <begin position="430"/>
        <end position="439"/>
    </location>
</feature>
<gene>
    <name evidence="2" type="ORF">BMR1_01G03235</name>
</gene>
<dbReference type="OrthoDB" id="435275at2759"/>
<dbReference type="InterPro" id="IPR024943">
    <property type="entry name" value="Enhancer_polycomb"/>
</dbReference>